<dbReference type="EMBL" id="LATX01002524">
    <property type="protein sequence ID" value="KTB27675.1"/>
    <property type="molecule type" value="Genomic_DNA"/>
</dbReference>
<sequence>MPRGIWSARKVFSNHGYAQHRKPVPHDSILNYGPESLSNRDDVQSTANTSVNFDVLLPSTLSEPPRTLRSVRKRHINHPRPPLPSFSGLRRSSPPLPQLPRASVSSGSNDVRYQSFCESHVGSRDFLQTESTQIRLYIRPPTDASTPRHSLTSTEAPSISSTQSISKAKLERRERKRRLKEQMNMPLPPIPQEEPYTEESDAVITVGSTDSVGTVRVIRAPQPAKCKAPVLSACIAC</sequence>
<protein>
    <submittedName>
        <fullName evidence="2">Uncharacterized protein</fullName>
    </submittedName>
</protein>
<evidence type="ECO:0000313" key="3">
    <source>
        <dbReference type="Proteomes" id="UP000054988"/>
    </source>
</evidence>
<name>A0A0W0EUJ2_MONRR</name>
<feature type="compositionally biased region" description="Polar residues" evidence="1">
    <location>
        <begin position="143"/>
        <end position="166"/>
    </location>
</feature>
<dbReference type="Proteomes" id="UP000054988">
    <property type="component" value="Unassembled WGS sequence"/>
</dbReference>
<accession>A0A0W0EUJ2</accession>
<gene>
    <name evidence="2" type="ORF">WG66_19747</name>
</gene>
<feature type="compositionally biased region" description="Basic residues" evidence="1">
    <location>
        <begin position="69"/>
        <end position="78"/>
    </location>
</feature>
<evidence type="ECO:0000313" key="2">
    <source>
        <dbReference type="EMBL" id="KTB27675.1"/>
    </source>
</evidence>
<evidence type="ECO:0000256" key="1">
    <source>
        <dbReference type="SAM" id="MobiDB-lite"/>
    </source>
</evidence>
<proteinExistence type="predicted"/>
<dbReference type="AlphaFoldDB" id="A0A0W0EUJ2"/>
<reference evidence="2 3" key="1">
    <citation type="submission" date="2015-12" db="EMBL/GenBank/DDBJ databases">
        <title>Draft genome sequence of Moniliophthora roreri, the causal agent of frosty pod rot of cacao.</title>
        <authorList>
            <person name="Aime M.C."/>
            <person name="Diaz-Valderrama J.R."/>
            <person name="Kijpornyongpan T."/>
            <person name="Phillips-Mora W."/>
        </authorList>
    </citation>
    <scope>NUCLEOTIDE SEQUENCE [LARGE SCALE GENOMIC DNA]</scope>
    <source>
        <strain evidence="2 3">MCA 2952</strain>
    </source>
</reference>
<feature type="region of interest" description="Disordered" evidence="1">
    <location>
        <begin position="58"/>
        <end position="108"/>
    </location>
</feature>
<feature type="region of interest" description="Disordered" evidence="1">
    <location>
        <begin position="138"/>
        <end position="180"/>
    </location>
</feature>
<feature type="region of interest" description="Disordered" evidence="1">
    <location>
        <begin position="17"/>
        <end position="43"/>
    </location>
</feature>
<organism evidence="2 3">
    <name type="scientific">Moniliophthora roreri</name>
    <name type="common">Frosty pod rot fungus</name>
    <name type="synonym">Monilia roreri</name>
    <dbReference type="NCBI Taxonomy" id="221103"/>
    <lineage>
        <taxon>Eukaryota</taxon>
        <taxon>Fungi</taxon>
        <taxon>Dikarya</taxon>
        <taxon>Basidiomycota</taxon>
        <taxon>Agaricomycotina</taxon>
        <taxon>Agaricomycetes</taxon>
        <taxon>Agaricomycetidae</taxon>
        <taxon>Agaricales</taxon>
        <taxon>Marasmiineae</taxon>
        <taxon>Marasmiaceae</taxon>
        <taxon>Moniliophthora</taxon>
    </lineage>
</organism>
<comment type="caution">
    <text evidence="2">The sequence shown here is derived from an EMBL/GenBank/DDBJ whole genome shotgun (WGS) entry which is preliminary data.</text>
</comment>